<dbReference type="GO" id="GO:0009423">
    <property type="term" value="P:chorismate biosynthetic process"/>
    <property type="evidence" value="ECO:0007669"/>
    <property type="project" value="UniProtKB-UniRule"/>
</dbReference>
<dbReference type="Pfam" id="PF08501">
    <property type="entry name" value="Shikimate_dh_N"/>
    <property type="match status" value="1"/>
</dbReference>
<feature type="binding site" evidence="8">
    <location>
        <position position="82"/>
    </location>
    <ligand>
        <name>NADP(+)</name>
        <dbReference type="ChEBI" id="CHEBI:58349"/>
    </ligand>
</feature>
<dbReference type="Pfam" id="PF18317">
    <property type="entry name" value="SDH_C"/>
    <property type="match status" value="1"/>
</dbReference>
<reference evidence="12" key="1">
    <citation type="submission" date="2022-09" db="EMBL/GenBank/DDBJ databases">
        <title>Isolation and characterization of 3-chlorobenzoate degrading bacteria from soils in Shizuoka.</title>
        <authorList>
            <person name="Ifat A."/>
            <person name="Ogawa N."/>
            <person name="Kimbara K."/>
            <person name="Moriuchi R."/>
            <person name="Dohra H."/>
            <person name="Shintani M."/>
        </authorList>
    </citation>
    <scope>NUCLEOTIDE SEQUENCE</scope>
    <source>
        <strain evidence="12">19CS4-2</strain>
    </source>
</reference>
<dbReference type="AlphaFoldDB" id="A0AA37IGU6"/>
<evidence type="ECO:0000259" key="11">
    <source>
        <dbReference type="Pfam" id="PF18317"/>
    </source>
</evidence>
<dbReference type="InterPro" id="IPR013708">
    <property type="entry name" value="Shikimate_DH-bd_N"/>
</dbReference>
<dbReference type="InterPro" id="IPR022893">
    <property type="entry name" value="Shikimate_DH_fam"/>
</dbReference>
<comment type="caution">
    <text evidence="12">The sequence shown here is derived from an EMBL/GenBank/DDBJ whole genome shotgun (WGS) entry which is preliminary data.</text>
</comment>
<dbReference type="EC" id="1.1.1.25" evidence="2 8"/>
<gene>
    <name evidence="8 12" type="primary">aroE</name>
    <name evidence="12" type="ORF">CBA19CS42_16110</name>
</gene>
<evidence type="ECO:0000256" key="5">
    <source>
        <dbReference type="ARBA" id="ARBA00023002"/>
    </source>
</evidence>
<comment type="function">
    <text evidence="8">Involved in the biosynthesis of the chorismate, which leads to the biosynthesis of aromatic amino acids. Catalyzes the reversible NADPH linked reduction of 3-dehydroshikimate (DHSA) to yield shikimate (SA).</text>
</comment>
<dbReference type="InterPro" id="IPR046346">
    <property type="entry name" value="Aminoacid_DH-like_N_sf"/>
</dbReference>
<feature type="binding site" evidence="8">
    <location>
        <position position="91"/>
    </location>
    <ligand>
        <name>shikimate</name>
        <dbReference type="ChEBI" id="CHEBI:36208"/>
    </ligand>
</feature>
<evidence type="ECO:0000259" key="9">
    <source>
        <dbReference type="Pfam" id="PF01488"/>
    </source>
</evidence>
<dbReference type="InterPro" id="IPR011342">
    <property type="entry name" value="Shikimate_DH"/>
</dbReference>
<dbReference type="FunFam" id="3.40.50.10860:FF:000006">
    <property type="entry name" value="Shikimate dehydrogenase (NADP(+))"/>
    <property type="match status" value="1"/>
</dbReference>
<dbReference type="Gene3D" id="3.40.50.720">
    <property type="entry name" value="NAD(P)-binding Rossmann-like Domain"/>
    <property type="match status" value="1"/>
</dbReference>
<comment type="caution">
    <text evidence="8">Lacks conserved residue(s) required for the propagation of feature annotation.</text>
</comment>
<dbReference type="SUPFAM" id="SSF53223">
    <property type="entry name" value="Aminoacid dehydrogenase-like, N-terminal domain"/>
    <property type="match status" value="1"/>
</dbReference>
<keyword evidence="6 8" id="KW-0057">Aromatic amino acid biosynthesis</keyword>
<dbReference type="NCBIfam" id="TIGR00507">
    <property type="entry name" value="aroE"/>
    <property type="match status" value="1"/>
</dbReference>
<evidence type="ECO:0000256" key="1">
    <source>
        <dbReference type="ARBA" id="ARBA00004871"/>
    </source>
</evidence>
<feature type="binding site" evidence="8">
    <location>
        <position position="244"/>
    </location>
    <ligand>
        <name>NADP(+)</name>
        <dbReference type="ChEBI" id="CHEBI:58349"/>
    </ligand>
</feature>
<dbReference type="GO" id="GO:0008652">
    <property type="term" value="P:amino acid biosynthetic process"/>
    <property type="evidence" value="ECO:0007669"/>
    <property type="project" value="UniProtKB-KW"/>
</dbReference>
<feature type="domain" description="Quinate/shikimate 5-dehydrogenase/glutamyl-tRNA reductase" evidence="9">
    <location>
        <begin position="122"/>
        <end position="198"/>
    </location>
</feature>
<evidence type="ECO:0000256" key="4">
    <source>
        <dbReference type="ARBA" id="ARBA00022857"/>
    </source>
</evidence>
<comment type="pathway">
    <text evidence="1 8">Metabolic intermediate biosynthesis; chorismate biosynthesis; chorismate from D-erythrose 4-phosphate and phosphoenolpyruvate: step 4/7.</text>
</comment>
<feature type="domain" description="Shikimate dehydrogenase substrate binding N-terminal" evidence="10">
    <location>
        <begin position="8"/>
        <end position="92"/>
    </location>
</feature>
<evidence type="ECO:0000313" key="12">
    <source>
        <dbReference type="EMBL" id="GJH26060.1"/>
    </source>
</evidence>
<feature type="binding site" evidence="8">
    <location>
        <position position="251"/>
    </location>
    <ligand>
        <name>shikimate</name>
        <dbReference type="ChEBI" id="CHEBI:36208"/>
    </ligand>
</feature>
<dbReference type="GO" id="GO:0004764">
    <property type="term" value="F:shikimate 3-dehydrogenase (NADP+) activity"/>
    <property type="evidence" value="ECO:0007669"/>
    <property type="project" value="UniProtKB-UniRule"/>
</dbReference>
<comment type="similarity">
    <text evidence="8">Belongs to the shikimate dehydrogenase family.</text>
</comment>
<feature type="binding site" evidence="8">
    <location>
        <begin position="16"/>
        <end position="18"/>
    </location>
    <ligand>
        <name>shikimate</name>
        <dbReference type="ChEBI" id="CHEBI:36208"/>
    </ligand>
</feature>
<feature type="binding site" evidence="8">
    <location>
        <position position="66"/>
    </location>
    <ligand>
        <name>shikimate</name>
        <dbReference type="ChEBI" id="CHEBI:36208"/>
    </ligand>
</feature>
<dbReference type="NCBIfam" id="NF001310">
    <property type="entry name" value="PRK00258.1-2"/>
    <property type="match status" value="1"/>
</dbReference>
<dbReference type="Gene3D" id="3.40.50.10860">
    <property type="entry name" value="Leucine Dehydrogenase, chain A, domain 1"/>
    <property type="match status" value="1"/>
</dbReference>
<evidence type="ECO:0000256" key="6">
    <source>
        <dbReference type="ARBA" id="ARBA00023141"/>
    </source>
</evidence>
<keyword evidence="3 8" id="KW-0028">Amino-acid biosynthesis</keyword>
<dbReference type="PANTHER" id="PTHR21089:SF1">
    <property type="entry name" value="BIFUNCTIONAL 3-DEHYDROQUINATE DEHYDRATASE_SHIKIMATE DEHYDROGENASE, CHLOROPLASTIC"/>
    <property type="match status" value="1"/>
</dbReference>
<evidence type="ECO:0000259" key="10">
    <source>
        <dbReference type="Pfam" id="PF08501"/>
    </source>
</evidence>
<accession>A0AA37IGU6</accession>
<dbReference type="GO" id="GO:0005829">
    <property type="term" value="C:cytosol"/>
    <property type="evidence" value="ECO:0007669"/>
    <property type="project" value="TreeGrafter"/>
</dbReference>
<feature type="domain" description="SDH C-terminal" evidence="11">
    <location>
        <begin position="244"/>
        <end position="272"/>
    </location>
</feature>
<dbReference type="Proteomes" id="UP001055111">
    <property type="component" value="Unassembled WGS sequence"/>
</dbReference>
<sequence>MMTDQYAVIGNPIGHTKSPLIHGLFAEETQQDMAYTAIEGPLEPEQAFAETVRVFAAAGGRGMNVTAPFKLKAFAMADERSERAELAGAVNAMKFEDGRIIAENFDGIGLVRDIEVNLELPMAGRRVLLLGAGGAARGALLPFLSARPAELVIVNRHVDKGQALAAQLAARGPIVACGYGDLEAMGRFDLVVNATSASLTGDLPPVPPSVFSHEGAAYELAYGKRLTPFLRLARNAGVRNVADGVGMLVEQAAEAFDWWRGVRPKTRTVIDRLTVPLD</sequence>
<dbReference type="HAMAP" id="MF_00222">
    <property type="entry name" value="Shikimate_DH_AroE"/>
    <property type="match status" value="1"/>
</dbReference>
<evidence type="ECO:0000313" key="13">
    <source>
        <dbReference type="Proteomes" id="UP001055111"/>
    </source>
</evidence>
<keyword evidence="4 8" id="KW-0521">NADP</keyword>
<name>A0AA37IGU6_9BURK</name>
<dbReference type="GO" id="GO:0009073">
    <property type="term" value="P:aromatic amino acid family biosynthetic process"/>
    <property type="evidence" value="ECO:0007669"/>
    <property type="project" value="UniProtKB-KW"/>
</dbReference>
<comment type="catalytic activity">
    <reaction evidence="7 8">
        <text>shikimate + NADP(+) = 3-dehydroshikimate + NADPH + H(+)</text>
        <dbReference type="Rhea" id="RHEA:17737"/>
        <dbReference type="ChEBI" id="CHEBI:15378"/>
        <dbReference type="ChEBI" id="CHEBI:16630"/>
        <dbReference type="ChEBI" id="CHEBI:36208"/>
        <dbReference type="ChEBI" id="CHEBI:57783"/>
        <dbReference type="ChEBI" id="CHEBI:58349"/>
        <dbReference type="EC" id="1.1.1.25"/>
    </reaction>
</comment>
<feature type="binding site" evidence="8">
    <location>
        <position position="220"/>
    </location>
    <ligand>
        <name>NADP(+)</name>
        <dbReference type="ChEBI" id="CHEBI:58349"/>
    </ligand>
</feature>
<comment type="subunit">
    <text evidence="8">Homodimer.</text>
</comment>
<dbReference type="GO" id="GO:0019632">
    <property type="term" value="P:shikimate metabolic process"/>
    <property type="evidence" value="ECO:0007669"/>
    <property type="project" value="InterPro"/>
</dbReference>
<dbReference type="PANTHER" id="PTHR21089">
    <property type="entry name" value="SHIKIMATE DEHYDROGENASE"/>
    <property type="match status" value="1"/>
</dbReference>
<dbReference type="InterPro" id="IPR006151">
    <property type="entry name" value="Shikm_DH/Glu-tRNA_Rdtase"/>
</dbReference>
<keyword evidence="5 8" id="KW-0560">Oxidoreductase</keyword>
<feature type="active site" description="Proton acceptor" evidence="8">
    <location>
        <position position="70"/>
    </location>
</feature>
<dbReference type="EMBL" id="BPUS01000005">
    <property type="protein sequence ID" value="GJH26060.1"/>
    <property type="molecule type" value="Genomic_DNA"/>
</dbReference>
<evidence type="ECO:0000256" key="3">
    <source>
        <dbReference type="ARBA" id="ARBA00022605"/>
    </source>
</evidence>
<dbReference type="SUPFAM" id="SSF51735">
    <property type="entry name" value="NAD(P)-binding Rossmann-fold domains"/>
    <property type="match status" value="1"/>
</dbReference>
<feature type="binding site" evidence="8">
    <location>
        <position position="222"/>
    </location>
    <ligand>
        <name>shikimate</name>
        <dbReference type="ChEBI" id="CHEBI:36208"/>
    </ligand>
</feature>
<evidence type="ECO:0000256" key="7">
    <source>
        <dbReference type="ARBA" id="ARBA00049442"/>
    </source>
</evidence>
<proteinExistence type="inferred from homology"/>
<dbReference type="Pfam" id="PF01488">
    <property type="entry name" value="Shikimate_DH"/>
    <property type="match status" value="1"/>
</dbReference>
<evidence type="ECO:0000256" key="8">
    <source>
        <dbReference type="HAMAP-Rule" id="MF_00222"/>
    </source>
</evidence>
<feature type="binding site" evidence="8">
    <location>
        <position position="106"/>
    </location>
    <ligand>
        <name>shikimate</name>
        <dbReference type="ChEBI" id="CHEBI:36208"/>
    </ligand>
</feature>
<dbReference type="GO" id="GO:0050661">
    <property type="term" value="F:NADP binding"/>
    <property type="evidence" value="ECO:0007669"/>
    <property type="project" value="InterPro"/>
</dbReference>
<feature type="binding site" evidence="8">
    <location>
        <begin position="131"/>
        <end position="135"/>
    </location>
    <ligand>
        <name>NADP(+)</name>
        <dbReference type="ChEBI" id="CHEBI:58349"/>
    </ligand>
</feature>
<protein>
    <recommendedName>
        <fullName evidence="2 8">Shikimate dehydrogenase (NADP(+))</fullName>
        <shortName evidence="8">SDH</shortName>
        <ecNumber evidence="2 8">1.1.1.25</ecNumber>
    </recommendedName>
</protein>
<evidence type="ECO:0000256" key="2">
    <source>
        <dbReference type="ARBA" id="ARBA00012962"/>
    </source>
</evidence>
<dbReference type="InterPro" id="IPR041121">
    <property type="entry name" value="SDH_C"/>
</dbReference>
<organism evidence="12 13">
    <name type="scientific">Caballeronia novacaledonica</name>
    <dbReference type="NCBI Taxonomy" id="1544861"/>
    <lineage>
        <taxon>Bacteria</taxon>
        <taxon>Pseudomonadati</taxon>
        <taxon>Pseudomonadota</taxon>
        <taxon>Betaproteobacteria</taxon>
        <taxon>Burkholderiales</taxon>
        <taxon>Burkholderiaceae</taxon>
        <taxon>Caballeronia</taxon>
    </lineage>
</organism>
<dbReference type="InterPro" id="IPR036291">
    <property type="entry name" value="NAD(P)-bd_dom_sf"/>
</dbReference>